<keyword evidence="2" id="KW-1185">Reference proteome</keyword>
<organism evidence="1 2">
    <name type="scientific">Rhodnius prolixus</name>
    <name type="common">Triatomid bug</name>
    <dbReference type="NCBI Taxonomy" id="13249"/>
    <lineage>
        <taxon>Eukaryota</taxon>
        <taxon>Metazoa</taxon>
        <taxon>Ecdysozoa</taxon>
        <taxon>Arthropoda</taxon>
        <taxon>Hexapoda</taxon>
        <taxon>Insecta</taxon>
        <taxon>Pterygota</taxon>
        <taxon>Neoptera</taxon>
        <taxon>Paraneoptera</taxon>
        <taxon>Hemiptera</taxon>
        <taxon>Heteroptera</taxon>
        <taxon>Panheteroptera</taxon>
        <taxon>Cimicomorpha</taxon>
        <taxon>Reduviidae</taxon>
        <taxon>Triatominae</taxon>
        <taxon>Rhodnius</taxon>
    </lineage>
</organism>
<evidence type="ECO:0000313" key="2">
    <source>
        <dbReference type="Proteomes" id="UP000015103"/>
    </source>
</evidence>
<dbReference type="Proteomes" id="UP000015103">
    <property type="component" value="Unassembled WGS sequence"/>
</dbReference>
<dbReference type="EMBL" id="ACPB03019840">
    <property type="status" value="NOT_ANNOTATED_CDS"/>
    <property type="molecule type" value="Genomic_DNA"/>
</dbReference>
<dbReference type="HOGENOM" id="CLU_1039421_0_0_1"/>
<sequence>MATKKTRKRKKRPDIHLKDYVEEREVLLEYMKLNELRRFCKKLHKTAELLERDNDVYQIEKEKLLAYWNILDKQLWELVDEKRTIETRKIEKSVHDQFSLSTQKKDLMTYNFLKAKKSYNFIITRMVNRNIIFHKLQNRHKELMYQLHQARKSYITPKFEDYRSDMYQYKVSFENSVALYEKLFDVFYSLQGQYFSNRFSINKDIYKKHDSIVGRLLKRKYNLVNTSIKRLNRHRDSMSRLSSIVHRRNEANTILLKNRLERTKAVYV</sequence>
<evidence type="ECO:0000313" key="1">
    <source>
        <dbReference type="EnsemblMetazoa" id="RPRC014963-PA"/>
    </source>
</evidence>
<dbReference type="AlphaFoldDB" id="T1IF94"/>
<name>T1IF94_RHOPR</name>
<dbReference type="InParanoid" id="T1IF94"/>
<proteinExistence type="predicted"/>
<accession>T1IF94</accession>
<protein>
    <submittedName>
        <fullName evidence="1">Uncharacterized protein</fullName>
    </submittedName>
</protein>
<reference evidence="1" key="1">
    <citation type="submission" date="2015-05" db="UniProtKB">
        <authorList>
            <consortium name="EnsemblMetazoa"/>
        </authorList>
    </citation>
    <scope>IDENTIFICATION</scope>
</reference>
<dbReference type="VEuPathDB" id="VectorBase:RPRC014963"/>
<dbReference type="EnsemblMetazoa" id="RPRC014963-RA">
    <property type="protein sequence ID" value="RPRC014963-PA"/>
    <property type="gene ID" value="RPRC014963"/>
</dbReference>